<dbReference type="FunCoup" id="A0A6I8VUY1">
    <property type="interactions" value="2"/>
</dbReference>
<dbReference type="Pfam" id="PF16093">
    <property type="entry name" value="PAC4"/>
    <property type="match status" value="1"/>
</dbReference>
<evidence type="ECO:0000313" key="2">
    <source>
        <dbReference type="Proteomes" id="UP000001819"/>
    </source>
</evidence>
<dbReference type="SMR" id="A0A6I8VUY1"/>
<sequence length="148" mass="15993">MENLNISDPAAAGDAGHVQLNGHKQDAGENALFTSHMAVLENGTAQFILRALKMNGSTMLIVNSKENEVFDELAVGMPARDSTKSDALSSTLMGGYGQTESSVLAAKLSKRYGRQFFVSLNIGGDRLVTPLFEKSLVTYMQSHLDHFV</sequence>
<dbReference type="Proteomes" id="UP000001819">
    <property type="component" value="Chromosome 3"/>
</dbReference>
<dbReference type="InParanoid" id="A0A6I8VUY1"/>
<reference evidence="2" key="1">
    <citation type="submission" date="2024-06" db="UniProtKB">
        <authorList>
            <consortium name="RefSeq"/>
        </authorList>
    </citation>
    <scope>NUCLEOTIDE SEQUENCE [LARGE SCALE GENOMIC DNA]</scope>
    <source>
        <strain evidence="2">MV2-25</strain>
    </source>
</reference>
<gene>
    <name evidence="3" type="primary">LOC4805138</name>
</gene>
<dbReference type="InterPro" id="IPR032157">
    <property type="entry name" value="PAC4"/>
</dbReference>
<evidence type="ECO:0008006" key="4">
    <source>
        <dbReference type="Google" id="ProtNLM"/>
    </source>
</evidence>
<dbReference type="GO" id="GO:0043248">
    <property type="term" value="P:proteasome assembly"/>
    <property type="evidence" value="ECO:0007669"/>
    <property type="project" value="InterPro"/>
</dbReference>
<evidence type="ECO:0000256" key="1">
    <source>
        <dbReference type="SAM" id="MobiDB-lite"/>
    </source>
</evidence>
<dbReference type="KEGG" id="dpo:4805138"/>
<protein>
    <recommendedName>
        <fullName evidence="4">Proteasome assembly chaperone 3</fullName>
    </recommendedName>
</protein>
<dbReference type="RefSeq" id="XP_033234866.1">
    <property type="nucleotide sequence ID" value="XM_033378975.1"/>
</dbReference>
<dbReference type="PANTHER" id="PTHR33559:SF1">
    <property type="entry name" value="PROTEASOME ASSEMBLY CHAPERONE 4"/>
    <property type="match status" value="1"/>
</dbReference>
<dbReference type="AlphaFoldDB" id="A0A6I8VUY1"/>
<feature type="region of interest" description="Disordered" evidence="1">
    <location>
        <begin position="1"/>
        <end position="21"/>
    </location>
</feature>
<name>A0A6I8VUY1_DROPS</name>
<dbReference type="PANTHER" id="PTHR33559">
    <property type="entry name" value="PROTEASOME ASSEMBLY CHAPERONE 4"/>
    <property type="match status" value="1"/>
</dbReference>
<organism evidence="2 3">
    <name type="scientific">Drosophila pseudoobscura pseudoobscura</name>
    <name type="common">Fruit fly</name>
    <dbReference type="NCBI Taxonomy" id="46245"/>
    <lineage>
        <taxon>Eukaryota</taxon>
        <taxon>Metazoa</taxon>
        <taxon>Ecdysozoa</taxon>
        <taxon>Arthropoda</taxon>
        <taxon>Hexapoda</taxon>
        <taxon>Insecta</taxon>
        <taxon>Pterygota</taxon>
        <taxon>Neoptera</taxon>
        <taxon>Endopterygota</taxon>
        <taxon>Diptera</taxon>
        <taxon>Brachycera</taxon>
        <taxon>Muscomorpha</taxon>
        <taxon>Ephydroidea</taxon>
        <taxon>Drosophilidae</taxon>
        <taxon>Drosophila</taxon>
        <taxon>Sophophora</taxon>
    </lineage>
</organism>
<accession>A0A6I8VUY1</accession>
<reference evidence="3" key="2">
    <citation type="submission" date="2025-08" db="UniProtKB">
        <authorList>
            <consortium name="RefSeq"/>
        </authorList>
    </citation>
    <scope>IDENTIFICATION</scope>
    <source>
        <strain evidence="3">MV-25-SWS-2005</strain>
        <tissue evidence="3">Whole body</tissue>
    </source>
</reference>
<proteinExistence type="predicted"/>
<evidence type="ECO:0000313" key="3">
    <source>
        <dbReference type="RefSeq" id="XP_033234866.1"/>
    </source>
</evidence>
<keyword evidence="2" id="KW-1185">Reference proteome</keyword>